<dbReference type="Proteomes" id="UP000239352">
    <property type="component" value="Unassembled WGS sequence"/>
</dbReference>
<sequence length="103" mass="10466">MGTALARTLADNGRSVAVRNRTPERAQALAGKGISPLRSTDQATMRTYAEAAGAAPAVLRSSGQRARLLTAATENLRAAEKAGLGSPGISAQTDVAGTNSEES</sequence>
<gene>
    <name evidence="3" type="ORF">CEP50_02330</name>
</gene>
<evidence type="ECO:0000259" key="2">
    <source>
        <dbReference type="Pfam" id="PF03446"/>
    </source>
</evidence>
<dbReference type="EMBL" id="PVSR01000001">
    <property type="protein sequence ID" value="PRW65360.1"/>
    <property type="molecule type" value="Genomic_DNA"/>
</dbReference>
<dbReference type="AlphaFoldDB" id="A0A2T0H1Z5"/>
<evidence type="ECO:0000313" key="4">
    <source>
        <dbReference type="Proteomes" id="UP000239352"/>
    </source>
</evidence>
<dbReference type="InParanoid" id="A0A2T0H1Z5"/>
<name>A0A2T0H1Z5_ACTMO</name>
<dbReference type="InterPro" id="IPR036291">
    <property type="entry name" value="NAD(P)-bd_dom_sf"/>
</dbReference>
<keyword evidence="4" id="KW-1185">Reference proteome</keyword>
<comment type="caution">
    <text evidence="3">The sequence shown here is derived from an EMBL/GenBank/DDBJ whole genome shotgun (WGS) entry which is preliminary data.</text>
</comment>
<feature type="compositionally biased region" description="Polar residues" evidence="1">
    <location>
        <begin position="89"/>
        <end position="103"/>
    </location>
</feature>
<evidence type="ECO:0000256" key="1">
    <source>
        <dbReference type="SAM" id="MobiDB-lite"/>
    </source>
</evidence>
<proteinExistence type="predicted"/>
<evidence type="ECO:0000313" key="3">
    <source>
        <dbReference type="EMBL" id="PRW65360.1"/>
    </source>
</evidence>
<organism evidence="3 4">
    <name type="scientific">Actinopolyspora mortivallis</name>
    <dbReference type="NCBI Taxonomy" id="33906"/>
    <lineage>
        <taxon>Bacteria</taxon>
        <taxon>Bacillati</taxon>
        <taxon>Actinomycetota</taxon>
        <taxon>Actinomycetes</taxon>
        <taxon>Actinopolysporales</taxon>
        <taxon>Actinopolysporaceae</taxon>
        <taxon>Actinopolyspora</taxon>
    </lineage>
</organism>
<accession>A0A2T0H1Z5</accession>
<reference evidence="3 4" key="1">
    <citation type="submission" date="2018-03" db="EMBL/GenBank/DDBJ databases">
        <title>Actinopolyspora mortivallis from Sahara, screening for active biomolecules.</title>
        <authorList>
            <person name="Selama O."/>
            <person name="Wellington E.M.H."/>
            <person name="Hacene H."/>
        </authorList>
    </citation>
    <scope>NUCLEOTIDE SEQUENCE [LARGE SCALE GENOMIC DNA]</scope>
    <source>
        <strain evidence="3 4">M5A</strain>
    </source>
</reference>
<protein>
    <recommendedName>
        <fullName evidence="2">6-phosphogluconate dehydrogenase NADP-binding domain-containing protein</fullName>
    </recommendedName>
</protein>
<dbReference type="InterPro" id="IPR006115">
    <property type="entry name" value="6PGDH_NADP-bd"/>
</dbReference>
<dbReference type="Gene3D" id="3.40.50.720">
    <property type="entry name" value="NAD(P)-binding Rossmann-like Domain"/>
    <property type="match status" value="1"/>
</dbReference>
<feature type="domain" description="6-phosphogluconate dehydrogenase NADP-binding" evidence="2">
    <location>
        <begin position="1"/>
        <end position="44"/>
    </location>
</feature>
<feature type="region of interest" description="Disordered" evidence="1">
    <location>
        <begin position="80"/>
        <end position="103"/>
    </location>
</feature>
<dbReference type="GO" id="GO:0050661">
    <property type="term" value="F:NADP binding"/>
    <property type="evidence" value="ECO:0007669"/>
    <property type="project" value="InterPro"/>
</dbReference>
<dbReference type="Pfam" id="PF03446">
    <property type="entry name" value="NAD_binding_2"/>
    <property type="match status" value="1"/>
</dbReference>
<dbReference type="SUPFAM" id="SSF51735">
    <property type="entry name" value="NAD(P)-binding Rossmann-fold domains"/>
    <property type="match status" value="1"/>
</dbReference>